<dbReference type="AlphaFoldDB" id="M6GKS0"/>
<gene>
    <name evidence="1" type="ORF">LEP1GSC037_4571</name>
</gene>
<sequence length="60" mass="6790">MNPLKKKPRTHSLQNAPEKPDWLKVKLAFPDPKNNPVAIVRNSLEEKNSIQFAKALLALT</sequence>
<organism evidence="1 2">
    <name type="scientific">Leptospira interrogans str. 2006001854</name>
    <dbReference type="NCBI Taxonomy" id="1001590"/>
    <lineage>
        <taxon>Bacteria</taxon>
        <taxon>Pseudomonadati</taxon>
        <taxon>Spirochaetota</taxon>
        <taxon>Spirochaetia</taxon>
        <taxon>Leptospirales</taxon>
        <taxon>Leptospiraceae</taxon>
        <taxon>Leptospira</taxon>
    </lineage>
</organism>
<dbReference type="Proteomes" id="UP000012128">
    <property type="component" value="Unassembled WGS sequence"/>
</dbReference>
<comment type="caution">
    <text evidence="1">The sequence shown here is derived from an EMBL/GenBank/DDBJ whole genome shotgun (WGS) entry which is preliminary data.</text>
</comment>
<protein>
    <submittedName>
        <fullName evidence="1">Uncharacterized protein</fullName>
    </submittedName>
</protein>
<evidence type="ECO:0000313" key="1">
    <source>
        <dbReference type="EMBL" id="EMM83947.1"/>
    </source>
</evidence>
<reference evidence="1 2" key="1">
    <citation type="submission" date="2013-01" db="EMBL/GenBank/DDBJ databases">
        <authorList>
            <person name="Harkins D.M."/>
            <person name="Durkin A.S."/>
            <person name="Brinkac L.M."/>
            <person name="Haft D.H."/>
            <person name="Selengut J.D."/>
            <person name="Sanka R."/>
            <person name="DePew J."/>
            <person name="Purushe J."/>
            <person name="Hospenthal D.R."/>
            <person name="Murray C.K."/>
            <person name="Pimentel G."/>
            <person name="Wasfy M."/>
            <person name="Parker T."/>
            <person name="Miller R.S."/>
            <person name="Vinetz J.M."/>
            <person name="Sutton G.G."/>
            <person name="Nierman W.C."/>
            <person name="Fouts D.E."/>
        </authorList>
    </citation>
    <scope>NUCLEOTIDE SEQUENCE [LARGE SCALE GENOMIC DNA]</scope>
    <source>
        <strain evidence="1 2">2006001854</strain>
    </source>
</reference>
<accession>M6GKS0</accession>
<dbReference type="EMBL" id="AFLW02000035">
    <property type="protein sequence ID" value="EMM83947.1"/>
    <property type="molecule type" value="Genomic_DNA"/>
</dbReference>
<name>M6GKS0_LEPIR</name>
<proteinExistence type="predicted"/>
<evidence type="ECO:0000313" key="2">
    <source>
        <dbReference type="Proteomes" id="UP000012128"/>
    </source>
</evidence>